<proteinExistence type="predicted"/>
<name>A0A2G9C6U9_9BURK</name>
<protein>
    <recommendedName>
        <fullName evidence="2">DdrB-like domain-containing protein</fullName>
    </recommendedName>
</protein>
<dbReference type="Pfam" id="PF18763">
    <property type="entry name" value="ddrB-ParB"/>
    <property type="match status" value="1"/>
</dbReference>
<dbReference type="EMBL" id="PEOG01000045">
    <property type="protein sequence ID" value="PIM52107.1"/>
    <property type="molecule type" value="Genomic_DNA"/>
</dbReference>
<keyword evidence="4" id="KW-1185">Reference proteome</keyword>
<evidence type="ECO:0000313" key="4">
    <source>
        <dbReference type="Proteomes" id="UP000231501"/>
    </source>
</evidence>
<feature type="domain" description="DdrB-like" evidence="2">
    <location>
        <begin position="64"/>
        <end position="193"/>
    </location>
</feature>
<evidence type="ECO:0000256" key="1">
    <source>
        <dbReference type="SAM" id="MobiDB-lite"/>
    </source>
</evidence>
<comment type="caution">
    <text evidence="3">The sequence shown here is derived from an EMBL/GenBank/DDBJ whole genome shotgun (WGS) entry which is preliminary data.</text>
</comment>
<sequence>MGACAMSDLQPLTDAEVFGAAQPSVDASAPQVLTDADVFAPAAPQAGGAPGAVTWFNDAGGDSLGGQFAVVDLGDITASHDADLRPRDEHDAGIATQGRERADLEQRVGNIVRNFDPAQLGAAETAAEGAPVVGEDGHVEDGNARAIALQRVFLANGQKAEDYRQYLREQAPALGIDPAVIDELRKPVLVRVRTTPTDRAAVGRKLGDVDLVPTMRESSTELAQAIGSGELDLEAEGGLSPETKDIFSFLANSADRPDEISDIMTAARSVLDGLPAEDAVRRYLGQDQEAGDDPGIEPAAAPRDGGGDPRNQGPGGEPGGLEDWQDFPAESGHRGIAREDMPQIRAEHRGALTQFLLARGIPHEQDEIAAEDLKPTQARWSPAKVAEAANREGGERSILISSDGHVMDGHHQWLAALANEAPVRVIRFAAPLDQLLEEAKQFPSAGAAA</sequence>
<gene>
    <name evidence="3" type="ORF">CS062_16260</name>
</gene>
<dbReference type="InterPro" id="IPR041398">
    <property type="entry name" value="DdrB_dom"/>
</dbReference>
<evidence type="ECO:0000259" key="2">
    <source>
        <dbReference type="Pfam" id="PF18763"/>
    </source>
</evidence>
<reference evidence="3 4" key="1">
    <citation type="submission" date="2017-11" db="EMBL/GenBank/DDBJ databases">
        <title>Draft genome sequence of Mitsuaria sp. HWN-4.</title>
        <authorList>
            <person name="Gundlapally S.R."/>
        </authorList>
    </citation>
    <scope>NUCLEOTIDE SEQUENCE [LARGE SCALE GENOMIC DNA]</scope>
    <source>
        <strain evidence="3 4">HWN-4</strain>
    </source>
</reference>
<organism evidence="3 4">
    <name type="scientific">Roseateles chitinivorans</name>
    <dbReference type="NCBI Taxonomy" id="2917965"/>
    <lineage>
        <taxon>Bacteria</taxon>
        <taxon>Pseudomonadati</taxon>
        <taxon>Pseudomonadota</taxon>
        <taxon>Betaproteobacteria</taxon>
        <taxon>Burkholderiales</taxon>
        <taxon>Sphaerotilaceae</taxon>
        <taxon>Roseateles</taxon>
    </lineage>
</organism>
<feature type="region of interest" description="Disordered" evidence="1">
    <location>
        <begin position="287"/>
        <end position="328"/>
    </location>
</feature>
<evidence type="ECO:0000313" key="3">
    <source>
        <dbReference type="EMBL" id="PIM52107.1"/>
    </source>
</evidence>
<accession>A0A2G9C6U9</accession>
<dbReference type="Proteomes" id="UP000231501">
    <property type="component" value="Unassembled WGS sequence"/>
</dbReference>
<dbReference type="AlphaFoldDB" id="A0A2G9C6U9"/>